<name>W6UJ80_ECHGR</name>
<evidence type="ECO:0000313" key="2">
    <source>
        <dbReference type="EMBL" id="EUB61540.1"/>
    </source>
</evidence>
<dbReference type="CTD" id="36339319"/>
<dbReference type="Pfam" id="PF17919">
    <property type="entry name" value="RT_RNaseH_2"/>
    <property type="match status" value="1"/>
</dbReference>
<proteinExistence type="predicted"/>
<dbReference type="InterPro" id="IPR043128">
    <property type="entry name" value="Rev_trsase/Diguanyl_cyclase"/>
</dbReference>
<dbReference type="KEGG" id="egl:EGR_03604"/>
<dbReference type="RefSeq" id="XP_024352736.1">
    <property type="nucleotide sequence ID" value="XM_024492853.1"/>
</dbReference>
<dbReference type="GeneID" id="36339319"/>
<dbReference type="InterPro" id="IPR043502">
    <property type="entry name" value="DNA/RNA_pol_sf"/>
</dbReference>
<evidence type="ECO:0000313" key="3">
    <source>
        <dbReference type="Proteomes" id="UP000019149"/>
    </source>
</evidence>
<comment type="caution">
    <text evidence="2">The sequence shown here is derived from an EMBL/GenBank/DDBJ whole genome shotgun (WGS) entry which is preliminary data.</text>
</comment>
<dbReference type="EMBL" id="APAU02000019">
    <property type="protein sequence ID" value="EUB61540.1"/>
    <property type="molecule type" value="Genomic_DNA"/>
</dbReference>
<dbReference type="Proteomes" id="UP000019149">
    <property type="component" value="Unassembled WGS sequence"/>
</dbReference>
<dbReference type="InterPro" id="IPR041577">
    <property type="entry name" value="RT_RNaseH_2"/>
</dbReference>
<keyword evidence="3" id="KW-1185">Reference proteome</keyword>
<dbReference type="SUPFAM" id="SSF56672">
    <property type="entry name" value="DNA/RNA polymerases"/>
    <property type="match status" value="1"/>
</dbReference>
<accession>W6UJ80</accession>
<sequence>MVLFENAHIASSIECLEKRQQQEEVVVVVVVDGEEVLVMATVLVAVAACYPHTLTNSYFPGICGSERESQCRYIDSATYYRRFVKGYAKIASPQHKLTKKQTKRNFNWAKEHDEVFYELEQMLCSARIPAMPHFGSSALPFALNTDTSDAGVGGITSQRTIEGMEHVIAYTSGYCPYIDCVSPFKMFLCYEMRVPSDMFLPSTEIATNNVPEYVVLLKEGRRQTLNIARKPLKPQYIREKYYGKHSQTDVYREGEPVQLFRPNGQLKHAAGFDICGG</sequence>
<dbReference type="STRING" id="6210.W6UJ80"/>
<organism evidence="2 3">
    <name type="scientific">Echinococcus granulosus</name>
    <name type="common">Hydatid tapeworm</name>
    <dbReference type="NCBI Taxonomy" id="6210"/>
    <lineage>
        <taxon>Eukaryota</taxon>
        <taxon>Metazoa</taxon>
        <taxon>Spiralia</taxon>
        <taxon>Lophotrochozoa</taxon>
        <taxon>Platyhelminthes</taxon>
        <taxon>Cestoda</taxon>
        <taxon>Eucestoda</taxon>
        <taxon>Cyclophyllidea</taxon>
        <taxon>Taeniidae</taxon>
        <taxon>Echinococcus</taxon>
        <taxon>Echinococcus granulosus group</taxon>
    </lineage>
</organism>
<feature type="domain" description="Reverse transcriptase/retrotransposon-derived protein RNase H-like" evidence="1">
    <location>
        <begin position="108"/>
        <end position="173"/>
    </location>
</feature>
<gene>
    <name evidence="2" type="ORF">EGR_03604</name>
</gene>
<protein>
    <submittedName>
        <fullName evidence="2">Retrovirus-related Pol polyprotein from transposon opus</fullName>
    </submittedName>
</protein>
<dbReference type="PANTHER" id="PTHR34072">
    <property type="entry name" value="ENZYMATIC POLYPROTEIN-RELATED"/>
    <property type="match status" value="1"/>
</dbReference>
<dbReference type="OrthoDB" id="116078at2759"/>
<dbReference type="AlphaFoldDB" id="W6UJ80"/>
<dbReference type="Gene3D" id="3.30.70.270">
    <property type="match status" value="1"/>
</dbReference>
<reference evidence="2 3" key="1">
    <citation type="journal article" date="2013" name="Nat. Genet.">
        <title>The genome of the hydatid tapeworm Echinococcus granulosus.</title>
        <authorList>
            <person name="Zheng H."/>
            <person name="Zhang W."/>
            <person name="Zhang L."/>
            <person name="Zhang Z."/>
            <person name="Li J."/>
            <person name="Lu G."/>
            <person name="Zhu Y."/>
            <person name="Wang Y."/>
            <person name="Huang Y."/>
            <person name="Liu J."/>
            <person name="Kang H."/>
            <person name="Chen J."/>
            <person name="Wang L."/>
            <person name="Chen A."/>
            <person name="Yu S."/>
            <person name="Gao Z."/>
            <person name="Jin L."/>
            <person name="Gu W."/>
            <person name="Wang Z."/>
            <person name="Zhao L."/>
            <person name="Shi B."/>
            <person name="Wen H."/>
            <person name="Lin R."/>
            <person name="Jones M.K."/>
            <person name="Brejova B."/>
            <person name="Vinar T."/>
            <person name="Zhao G."/>
            <person name="McManus D.P."/>
            <person name="Chen Z."/>
            <person name="Zhou Y."/>
            <person name="Wang S."/>
        </authorList>
    </citation>
    <scope>NUCLEOTIDE SEQUENCE [LARGE SCALE GENOMIC DNA]</scope>
</reference>
<evidence type="ECO:0000259" key="1">
    <source>
        <dbReference type="Pfam" id="PF17919"/>
    </source>
</evidence>